<name>A0A9J6AWE5_SOLCO</name>
<reference evidence="1 2" key="1">
    <citation type="submission" date="2020-09" db="EMBL/GenBank/DDBJ databases">
        <title>De no assembly of potato wild relative species, Solanum commersonii.</title>
        <authorList>
            <person name="Cho K."/>
        </authorList>
    </citation>
    <scope>NUCLEOTIDE SEQUENCE [LARGE SCALE GENOMIC DNA]</scope>
    <source>
        <strain evidence="1">LZ3.2</strain>
        <tissue evidence="1">Leaf</tissue>
    </source>
</reference>
<sequence>MTDAMLFHLVVGNLTVSWRLNDKSRGYCWNATCLEVRCNGDQAQSLVPSSRHHELHPMSNNLCSCSRKEFLDMTELLGLLHRNNYKKHQD</sequence>
<organism evidence="1 2">
    <name type="scientific">Solanum commersonii</name>
    <name type="common">Commerson's wild potato</name>
    <name type="synonym">Commerson's nightshade</name>
    <dbReference type="NCBI Taxonomy" id="4109"/>
    <lineage>
        <taxon>Eukaryota</taxon>
        <taxon>Viridiplantae</taxon>
        <taxon>Streptophyta</taxon>
        <taxon>Embryophyta</taxon>
        <taxon>Tracheophyta</taxon>
        <taxon>Spermatophyta</taxon>
        <taxon>Magnoliopsida</taxon>
        <taxon>eudicotyledons</taxon>
        <taxon>Gunneridae</taxon>
        <taxon>Pentapetalae</taxon>
        <taxon>asterids</taxon>
        <taxon>lamiids</taxon>
        <taxon>Solanales</taxon>
        <taxon>Solanaceae</taxon>
        <taxon>Solanoideae</taxon>
        <taxon>Solaneae</taxon>
        <taxon>Solanum</taxon>
    </lineage>
</organism>
<accession>A0A9J6AWE5</accession>
<proteinExistence type="predicted"/>
<evidence type="ECO:0000313" key="2">
    <source>
        <dbReference type="Proteomes" id="UP000824120"/>
    </source>
</evidence>
<dbReference type="AlphaFoldDB" id="A0A9J6AWE5"/>
<dbReference type="Proteomes" id="UP000824120">
    <property type="component" value="Chromosome 1"/>
</dbReference>
<keyword evidence="2" id="KW-1185">Reference proteome</keyword>
<gene>
    <name evidence="1" type="ORF">H5410_000295</name>
</gene>
<dbReference type="EMBL" id="JACXVP010000001">
    <property type="protein sequence ID" value="KAG5628578.1"/>
    <property type="molecule type" value="Genomic_DNA"/>
</dbReference>
<protein>
    <submittedName>
        <fullName evidence="1">Uncharacterized protein</fullName>
    </submittedName>
</protein>
<evidence type="ECO:0000313" key="1">
    <source>
        <dbReference type="EMBL" id="KAG5628578.1"/>
    </source>
</evidence>
<comment type="caution">
    <text evidence="1">The sequence shown here is derived from an EMBL/GenBank/DDBJ whole genome shotgun (WGS) entry which is preliminary data.</text>
</comment>